<dbReference type="EMBL" id="BNAG01000006">
    <property type="protein sequence ID" value="GHE75336.1"/>
    <property type="molecule type" value="Genomic_DNA"/>
</dbReference>
<evidence type="ECO:0000259" key="3">
    <source>
        <dbReference type="Pfam" id="PF11827"/>
    </source>
</evidence>
<dbReference type="InterPro" id="IPR021782">
    <property type="entry name" value="DUF3347"/>
</dbReference>
<name>A0ABQ3IBN6_9BACT</name>
<accession>A0ABQ3IBN6</accession>
<keyword evidence="2" id="KW-0813">Transport</keyword>
<evidence type="ECO:0000259" key="6">
    <source>
        <dbReference type="Pfam" id="PF25954"/>
    </source>
</evidence>
<evidence type="ECO:0000256" key="2">
    <source>
        <dbReference type="ARBA" id="ARBA00022448"/>
    </source>
</evidence>
<comment type="similarity">
    <text evidence="1">Belongs to the membrane fusion protein (MFP) (TC 8.A.1) family.</text>
</comment>
<protein>
    <recommendedName>
        <fullName evidence="10">Efflux transporter periplasmic adaptor subunit</fullName>
    </recommendedName>
</protein>
<evidence type="ECO:0000313" key="8">
    <source>
        <dbReference type="EMBL" id="GHE75336.1"/>
    </source>
</evidence>
<dbReference type="InterPro" id="IPR058649">
    <property type="entry name" value="CzcB_C"/>
</dbReference>
<dbReference type="InterPro" id="IPR045800">
    <property type="entry name" value="HMBD"/>
</dbReference>
<evidence type="ECO:0008006" key="10">
    <source>
        <dbReference type="Google" id="ProtNLM"/>
    </source>
</evidence>
<evidence type="ECO:0000313" key="9">
    <source>
        <dbReference type="Proteomes" id="UP000658258"/>
    </source>
</evidence>
<evidence type="ECO:0000259" key="7">
    <source>
        <dbReference type="Pfam" id="PF25975"/>
    </source>
</evidence>
<feature type="domain" description="Heavy metal binding" evidence="4">
    <location>
        <begin position="51"/>
        <end position="77"/>
    </location>
</feature>
<organism evidence="8 9">
    <name type="scientific">Roseivirga thermotolerans</name>
    <dbReference type="NCBI Taxonomy" id="1758176"/>
    <lineage>
        <taxon>Bacteria</taxon>
        <taxon>Pseudomonadati</taxon>
        <taxon>Bacteroidota</taxon>
        <taxon>Cytophagia</taxon>
        <taxon>Cytophagales</taxon>
        <taxon>Roseivirgaceae</taxon>
        <taxon>Roseivirga</taxon>
    </lineage>
</organism>
<dbReference type="PANTHER" id="PTHR30097:SF15">
    <property type="entry name" value="CATION EFFLUX SYSTEM PROTEIN CUSB"/>
    <property type="match status" value="1"/>
</dbReference>
<dbReference type="InterPro" id="IPR051909">
    <property type="entry name" value="MFP_Cation_Efflux"/>
</dbReference>
<dbReference type="InterPro" id="IPR058791">
    <property type="entry name" value="3HB_CusB"/>
</dbReference>
<dbReference type="PANTHER" id="PTHR30097">
    <property type="entry name" value="CATION EFFLUX SYSTEM PROTEIN CUSB"/>
    <property type="match status" value="1"/>
</dbReference>
<dbReference type="InterPro" id="IPR058792">
    <property type="entry name" value="Beta-barrel_RND_2"/>
</dbReference>
<evidence type="ECO:0000259" key="4">
    <source>
        <dbReference type="Pfam" id="PF19335"/>
    </source>
</evidence>
<keyword evidence="9" id="KW-1185">Reference proteome</keyword>
<dbReference type="Pfam" id="PF25869">
    <property type="entry name" value="3HB_CusB"/>
    <property type="match status" value="1"/>
</dbReference>
<dbReference type="Gene3D" id="2.40.30.170">
    <property type="match status" value="1"/>
</dbReference>
<dbReference type="SUPFAM" id="SSF111369">
    <property type="entry name" value="HlyD-like secretion proteins"/>
    <property type="match status" value="1"/>
</dbReference>
<dbReference type="Pfam" id="PF19335">
    <property type="entry name" value="HMBD"/>
    <property type="match status" value="1"/>
</dbReference>
<dbReference type="NCBIfam" id="TIGR01730">
    <property type="entry name" value="RND_mfp"/>
    <property type="match status" value="1"/>
</dbReference>
<evidence type="ECO:0000259" key="5">
    <source>
        <dbReference type="Pfam" id="PF25869"/>
    </source>
</evidence>
<dbReference type="Pfam" id="PF25975">
    <property type="entry name" value="CzcB_C"/>
    <property type="match status" value="1"/>
</dbReference>
<gene>
    <name evidence="8" type="ORF">GCM10011340_35240</name>
</gene>
<dbReference type="InterPro" id="IPR006143">
    <property type="entry name" value="RND_pump_MFP"/>
</dbReference>
<reference evidence="9" key="1">
    <citation type="journal article" date="2019" name="Int. J. Syst. Evol. Microbiol.">
        <title>The Global Catalogue of Microorganisms (GCM) 10K type strain sequencing project: providing services to taxonomists for standard genome sequencing and annotation.</title>
        <authorList>
            <consortium name="The Broad Institute Genomics Platform"/>
            <consortium name="The Broad Institute Genome Sequencing Center for Infectious Disease"/>
            <person name="Wu L."/>
            <person name="Ma J."/>
        </authorList>
    </citation>
    <scope>NUCLEOTIDE SEQUENCE [LARGE SCALE GENOMIC DNA]</scope>
    <source>
        <strain evidence="9">CGMCC 1.15111</strain>
    </source>
</reference>
<evidence type="ECO:0000256" key="1">
    <source>
        <dbReference type="ARBA" id="ARBA00009477"/>
    </source>
</evidence>
<feature type="domain" description="CusB-like three alpha-helical bundle" evidence="5">
    <location>
        <begin position="165"/>
        <end position="212"/>
    </location>
</feature>
<dbReference type="Gene3D" id="2.40.420.20">
    <property type="match status" value="1"/>
</dbReference>
<sequence length="588" mass="64546">MKTDRKTVFIALGTLVVGLLLGALFFGGGGHSASSPELATEEHSHPESGLWTCSMHPQVRQSEPGSCPFCGMDLIPVSEGGNDDNPRVLKMSNAAQALADIRTEVVGSSVASASLSINGRIKADERRVQTQTTHFGGRIEKLYKNFEGEYVKKGEKVASIYSPQLVAAQNELLEAKKLASTNPALLEAARKKLKYWKITDEQIAAIEASGEAMRNIDLLSNYEGIILKKLVNNGDHLMEGGALYQIADLTTVWAIFEVYEKDLGKVKLGDKVTFSPNGINQNFEATINFIAPSVESNSRIIEVRADVPNGNGRLKPDMFIKAQIKAVASNELSIPRSAVLWTGKRSVVYVKLANNEGFELREVELGNAIDNHYQVIEGLKAGEEVVVNGTFTLDAEAQLKGKISMMAPSESSASDHKNGFQEIELPGTINYIESTPRSFKNQLQSLTKAYLTLKDAMVEGLPSSIQVQSQKVSEALKKTDMSLLKGDAHMHWMTLLEPMQQSLSDINSSDNRDQQRLQFINLSKALINAIESFGTTMESPLYVQFCPMANNDKGATWVSAQEEIINPYFGDMMLRCGNVEYTIENNPN</sequence>
<feature type="domain" description="DUF3347" evidence="3">
    <location>
        <begin position="448"/>
        <end position="537"/>
    </location>
</feature>
<dbReference type="Proteomes" id="UP000658258">
    <property type="component" value="Unassembled WGS sequence"/>
</dbReference>
<dbReference type="RefSeq" id="WP_189631637.1">
    <property type="nucleotide sequence ID" value="NZ_BNAG01000006.1"/>
</dbReference>
<dbReference type="Pfam" id="PF25954">
    <property type="entry name" value="Beta-barrel_RND_2"/>
    <property type="match status" value="1"/>
</dbReference>
<proteinExistence type="inferred from homology"/>
<feature type="domain" description="CusB-like beta-barrel" evidence="6">
    <location>
        <begin position="251"/>
        <end position="326"/>
    </location>
</feature>
<comment type="caution">
    <text evidence="8">The sequence shown here is derived from an EMBL/GenBank/DDBJ whole genome shotgun (WGS) entry which is preliminary data.</text>
</comment>
<feature type="domain" description="CzcB-like C-terminal circularly permuted SH3-like" evidence="7">
    <location>
        <begin position="333"/>
        <end position="393"/>
    </location>
</feature>
<dbReference type="Pfam" id="PF11827">
    <property type="entry name" value="DUF3347"/>
    <property type="match status" value="1"/>
</dbReference>
<dbReference type="Gene3D" id="6.10.140.730">
    <property type="match status" value="1"/>
</dbReference>